<evidence type="ECO:0000313" key="2">
    <source>
        <dbReference type="Proteomes" id="UP000054845"/>
    </source>
</evidence>
<dbReference type="Proteomes" id="UP000054845">
    <property type="component" value="Unassembled WGS sequence"/>
</dbReference>
<reference evidence="1 2" key="1">
    <citation type="submission" date="2014-09" db="EMBL/GenBank/DDBJ databases">
        <authorList>
            <person name="Magalhaes I.L.F."/>
            <person name="Oliveira U."/>
            <person name="Santos F.R."/>
            <person name="Vidigal T.H.D.A."/>
            <person name="Brescovit A.D."/>
            <person name="Santos A.J."/>
        </authorList>
    </citation>
    <scope>NUCLEOTIDE SEQUENCE [LARGE SCALE GENOMIC DNA]</scope>
</reference>
<name>A0A0P1BI52_9BASI</name>
<dbReference type="EMBL" id="CCYA01000272">
    <property type="protein sequence ID" value="CEH15737.1"/>
    <property type="molecule type" value="Genomic_DNA"/>
</dbReference>
<proteinExistence type="predicted"/>
<accession>A0A0P1BI52</accession>
<sequence>MPADDVIAECPHSGVKEQSSPFKAQQRSRLVVCPLCPSHTIACPRAVLRGSSARGHDENGSKSEPTKIPEHCTSHMIKATGREMICAGGCEAFRRSSSLSLRPVAPNVRDMLCYPIRICPEPR</sequence>
<protein>
    <submittedName>
        <fullName evidence="1">Uncharacterized protein</fullName>
    </submittedName>
</protein>
<organism evidence="1 2">
    <name type="scientific">Ceraceosorus bombacis</name>
    <dbReference type="NCBI Taxonomy" id="401625"/>
    <lineage>
        <taxon>Eukaryota</taxon>
        <taxon>Fungi</taxon>
        <taxon>Dikarya</taxon>
        <taxon>Basidiomycota</taxon>
        <taxon>Ustilaginomycotina</taxon>
        <taxon>Exobasidiomycetes</taxon>
        <taxon>Ceraceosorales</taxon>
        <taxon>Ceraceosoraceae</taxon>
        <taxon>Ceraceosorus</taxon>
    </lineage>
</organism>
<evidence type="ECO:0000313" key="1">
    <source>
        <dbReference type="EMBL" id="CEH15737.1"/>
    </source>
</evidence>
<dbReference type="AlphaFoldDB" id="A0A0P1BI52"/>
<keyword evidence="2" id="KW-1185">Reference proteome</keyword>